<feature type="domain" description="Transglycosylase SLT" evidence="2">
    <location>
        <begin position="33"/>
        <end position="340"/>
    </location>
</feature>
<gene>
    <name evidence="3" type="primary">mltB</name>
    <name evidence="3" type="ORF">ACFO3Q_13575</name>
</gene>
<feature type="chain" id="PRO_5046556690" evidence="1">
    <location>
        <begin position="24"/>
        <end position="357"/>
    </location>
</feature>
<organism evidence="3 4">
    <name type="scientific">Coralloluteibacterium thermophilum</name>
    <dbReference type="NCBI Taxonomy" id="2707049"/>
    <lineage>
        <taxon>Bacteria</taxon>
        <taxon>Pseudomonadati</taxon>
        <taxon>Pseudomonadota</taxon>
        <taxon>Gammaproteobacteria</taxon>
        <taxon>Lysobacterales</taxon>
        <taxon>Lysobacteraceae</taxon>
        <taxon>Coralloluteibacterium</taxon>
    </lineage>
</organism>
<sequence>MLQRLCLGLLAAVAAAAVAPAHAQTPQPPAAEREAFIEQVVREHGVPAETVRDALDRARYQQGIVAAMSRPAEARPWRDYRPNFITDGRIRDGRRFLAEHREALAQVEAEYGVPAEVVVSIIGVETNWGGFTGRHKVLDALYTLAFFYPVSGDPARAQYEADRQTYFRRELGNLFRLVREENLDLHGLTGSYAGAMGWGQFMPSSYLAYAVDGDGDGRRDLFNSLPDILASVANYFAAHGWQRGEPVAVRAERAPGAPEWRPETWRRGTTFDELASAFEQAAAWGYRPQEPGVERTPRATLVTLEGAQGMEYWLGFQNFYVITRYNHSPLYGMAVYQLAREIAGGPVSGPGTGTAAP</sequence>
<dbReference type="Gene3D" id="1.10.8.350">
    <property type="entry name" value="Bacterial muramidase"/>
    <property type="match status" value="1"/>
</dbReference>
<dbReference type="InterPro" id="IPR023346">
    <property type="entry name" value="Lysozyme-like_dom_sf"/>
</dbReference>
<dbReference type="InterPro" id="IPR031304">
    <property type="entry name" value="SLT_2"/>
</dbReference>
<evidence type="ECO:0000313" key="3">
    <source>
        <dbReference type="EMBL" id="MFC4729199.1"/>
    </source>
</evidence>
<dbReference type="CDD" id="cd13399">
    <property type="entry name" value="Slt35-like"/>
    <property type="match status" value="1"/>
</dbReference>
<name>A0ABV9NPY3_9GAMM</name>
<reference evidence="4" key="1">
    <citation type="journal article" date="2019" name="Int. J. Syst. Evol. Microbiol.">
        <title>The Global Catalogue of Microorganisms (GCM) 10K type strain sequencing project: providing services to taxonomists for standard genome sequencing and annotation.</title>
        <authorList>
            <consortium name="The Broad Institute Genomics Platform"/>
            <consortium name="The Broad Institute Genome Sequencing Center for Infectious Disease"/>
            <person name="Wu L."/>
            <person name="Ma J."/>
        </authorList>
    </citation>
    <scope>NUCLEOTIDE SEQUENCE [LARGE SCALE GENOMIC DNA]</scope>
    <source>
        <strain evidence="4">CGMCC 1.13574</strain>
    </source>
</reference>
<keyword evidence="1" id="KW-0732">Signal</keyword>
<feature type="signal peptide" evidence="1">
    <location>
        <begin position="1"/>
        <end position="23"/>
    </location>
</feature>
<accession>A0ABV9NPY3</accession>
<evidence type="ECO:0000256" key="1">
    <source>
        <dbReference type="SAM" id="SignalP"/>
    </source>
</evidence>
<evidence type="ECO:0000259" key="2">
    <source>
        <dbReference type="Pfam" id="PF13406"/>
    </source>
</evidence>
<dbReference type="NCBIfam" id="TIGR02282">
    <property type="entry name" value="MltB"/>
    <property type="match status" value="1"/>
</dbReference>
<dbReference type="PANTHER" id="PTHR30163">
    <property type="entry name" value="MEMBRANE-BOUND LYTIC MUREIN TRANSGLYCOSYLASE B"/>
    <property type="match status" value="1"/>
</dbReference>
<keyword evidence="4" id="KW-1185">Reference proteome</keyword>
<dbReference type="PANTHER" id="PTHR30163:SF9">
    <property type="entry name" value="MEMBRANE-BOUND LYTIC MUREIN TRANSGLYCOSYLASE B"/>
    <property type="match status" value="1"/>
</dbReference>
<comment type="caution">
    <text evidence="3">The sequence shown here is derived from an EMBL/GenBank/DDBJ whole genome shotgun (WGS) entry which is preliminary data.</text>
</comment>
<dbReference type="InterPro" id="IPR043426">
    <property type="entry name" value="MltB-like"/>
</dbReference>
<dbReference type="Pfam" id="PF13406">
    <property type="entry name" value="SLT_2"/>
    <property type="match status" value="1"/>
</dbReference>
<dbReference type="Proteomes" id="UP001595892">
    <property type="component" value="Unassembled WGS sequence"/>
</dbReference>
<dbReference type="Gene3D" id="1.10.530.10">
    <property type="match status" value="1"/>
</dbReference>
<proteinExistence type="predicted"/>
<dbReference type="InterPro" id="IPR011757">
    <property type="entry name" value="Lytic_transglycosylase_MltB"/>
</dbReference>
<dbReference type="SUPFAM" id="SSF53955">
    <property type="entry name" value="Lysozyme-like"/>
    <property type="match status" value="1"/>
</dbReference>
<evidence type="ECO:0000313" key="4">
    <source>
        <dbReference type="Proteomes" id="UP001595892"/>
    </source>
</evidence>
<dbReference type="RefSeq" id="WP_377005272.1">
    <property type="nucleotide sequence ID" value="NZ_JBHSGG010000039.1"/>
</dbReference>
<protein>
    <submittedName>
        <fullName evidence="3">Lytic murein transglycosylase B</fullName>
    </submittedName>
</protein>
<dbReference type="EMBL" id="JBHSGG010000039">
    <property type="protein sequence ID" value="MFC4729199.1"/>
    <property type="molecule type" value="Genomic_DNA"/>
</dbReference>